<protein>
    <recommendedName>
        <fullName evidence="1">DUF1858 domain-containing protein</fullName>
    </recommendedName>
</protein>
<sequence length="77" mass="8246">MNNVIDLSIPVAEVIDAHPEVLDILVELGFAPLANPQMRETVGRQVSLLQGAAMHGLPIEKIQSLLEANGYEVAGID</sequence>
<feature type="domain" description="DUF1858" evidence="1">
    <location>
        <begin position="5"/>
        <end position="62"/>
    </location>
</feature>
<comment type="caution">
    <text evidence="2">The sequence shown here is derived from an EMBL/GenBank/DDBJ whole genome shotgun (WGS) entry which is preliminary data.</text>
</comment>
<dbReference type="InterPro" id="IPR015077">
    <property type="entry name" value="DUF1858"/>
</dbReference>
<evidence type="ECO:0000313" key="3">
    <source>
        <dbReference type="Proteomes" id="UP001519349"/>
    </source>
</evidence>
<dbReference type="Proteomes" id="UP001519349">
    <property type="component" value="Unassembled WGS sequence"/>
</dbReference>
<dbReference type="Gene3D" id="1.10.3910.10">
    <property type="entry name" value="SP0561-like"/>
    <property type="match status" value="1"/>
</dbReference>
<dbReference type="EMBL" id="QFAY01000019">
    <property type="protein sequence ID" value="MBP2621549.1"/>
    <property type="molecule type" value="Genomic_DNA"/>
</dbReference>
<keyword evidence="3" id="KW-1185">Reference proteome</keyword>
<dbReference type="SUPFAM" id="SSF140683">
    <property type="entry name" value="SP0561-like"/>
    <property type="match status" value="1"/>
</dbReference>
<gene>
    <name evidence="2" type="ORF">DHL47_09515</name>
</gene>
<dbReference type="Pfam" id="PF08984">
    <property type="entry name" value="DUF1858"/>
    <property type="match status" value="1"/>
</dbReference>
<evidence type="ECO:0000313" key="2">
    <source>
        <dbReference type="EMBL" id="MBP2621549.1"/>
    </source>
</evidence>
<dbReference type="InterPro" id="IPR038062">
    <property type="entry name" value="ScdA-like_N_sf"/>
</dbReference>
<organism evidence="2 3">
    <name type="scientific">Streptococcus panodentis</name>
    <dbReference type="NCBI Taxonomy" id="1581472"/>
    <lineage>
        <taxon>Bacteria</taxon>
        <taxon>Bacillati</taxon>
        <taxon>Bacillota</taxon>
        <taxon>Bacilli</taxon>
        <taxon>Lactobacillales</taxon>
        <taxon>Streptococcaceae</taxon>
        <taxon>Streptococcus</taxon>
    </lineage>
</organism>
<name>A0ABS5AY93_9STRE</name>
<accession>A0ABS5AY93</accession>
<dbReference type="RefSeq" id="WP_128837125.1">
    <property type="nucleotide sequence ID" value="NZ_QFAY01000019.1"/>
</dbReference>
<evidence type="ECO:0000259" key="1">
    <source>
        <dbReference type="Pfam" id="PF08984"/>
    </source>
</evidence>
<reference evidence="2 3" key="1">
    <citation type="submission" date="2018-05" db="EMBL/GenBank/DDBJ databases">
        <title>Draft genome sequence of Streptococcus panodentis CCUG 70867T.</title>
        <authorList>
            <person name="Salva-Serra F."/>
            <person name="Mendez V."/>
            <person name="Jaen-Luchoro D."/>
            <person name="Gonzales-Siles L."/>
            <person name="Karlsson R."/>
            <person name="Engstrom-Jakobsson H."/>
            <person name="Busquets A."/>
            <person name="Gomila M."/>
            <person name="Pineiro-Iglesias B."/>
            <person name="Bennasar-Figueras A."/>
            <person name="Seeger M."/>
            <person name="Moore E."/>
        </authorList>
    </citation>
    <scope>NUCLEOTIDE SEQUENCE [LARGE SCALE GENOMIC DNA]</scope>
    <source>
        <strain evidence="2 3">CCUG 70867</strain>
    </source>
</reference>
<proteinExistence type="predicted"/>